<dbReference type="Gene3D" id="1.10.3720.10">
    <property type="entry name" value="MetI-like"/>
    <property type="match status" value="1"/>
</dbReference>
<comment type="similarity">
    <text evidence="7">Belongs to the binding-protein-dependent transport system permease family.</text>
</comment>
<evidence type="ECO:0000256" key="7">
    <source>
        <dbReference type="RuleBase" id="RU363032"/>
    </source>
</evidence>
<evidence type="ECO:0000256" key="3">
    <source>
        <dbReference type="ARBA" id="ARBA00022475"/>
    </source>
</evidence>
<keyword evidence="2 7" id="KW-0813">Transport</keyword>
<comment type="subcellular location">
    <subcellularLocation>
        <location evidence="1 7">Cell membrane</location>
        <topology evidence="1 7">Multi-pass membrane protein</topology>
    </subcellularLocation>
</comment>
<keyword evidence="3" id="KW-1003">Cell membrane</keyword>
<dbReference type="AlphaFoldDB" id="A0A1G8L5P8"/>
<keyword evidence="4 7" id="KW-0812">Transmembrane</keyword>
<evidence type="ECO:0000256" key="4">
    <source>
        <dbReference type="ARBA" id="ARBA00022692"/>
    </source>
</evidence>
<keyword evidence="10" id="KW-1185">Reference proteome</keyword>
<feature type="compositionally biased region" description="Low complexity" evidence="8">
    <location>
        <begin position="8"/>
        <end position="19"/>
    </location>
</feature>
<dbReference type="SUPFAM" id="SSF161098">
    <property type="entry name" value="MetI-like"/>
    <property type="match status" value="1"/>
</dbReference>
<evidence type="ECO:0000256" key="5">
    <source>
        <dbReference type="ARBA" id="ARBA00022989"/>
    </source>
</evidence>
<dbReference type="OrthoDB" id="3173654at2"/>
<feature type="transmembrane region" description="Helical" evidence="7">
    <location>
        <begin position="275"/>
        <end position="296"/>
    </location>
</feature>
<feature type="transmembrane region" description="Helical" evidence="7">
    <location>
        <begin position="107"/>
        <end position="135"/>
    </location>
</feature>
<name>A0A1G8L5P8_9NOCA</name>
<feature type="transmembrane region" description="Helical" evidence="7">
    <location>
        <begin position="175"/>
        <end position="196"/>
    </location>
</feature>
<evidence type="ECO:0000256" key="8">
    <source>
        <dbReference type="SAM" id="MobiDB-lite"/>
    </source>
</evidence>
<organism evidence="9 10">
    <name type="scientific">Rhodococcus triatomae</name>
    <dbReference type="NCBI Taxonomy" id="300028"/>
    <lineage>
        <taxon>Bacteria</taxon>
        <taxon>Bacillati</taxon>
        <taxon>Actinomycetota</taxon>
        <taxon>Actinomycetes</taxon>
        <taxon>Mycobacteriales</taxon>
        <taxon>Nocardiaceae</taxon>
        <taxon>Rhodococcus</taxon>
    </lineage>
</organism>
<dbReference type="InterPro" id="IPR035906">
    <property type="entry name" value="MetI-like_sf"/>
</dbReference>
<dbReference type="InterPro" id="IPR000515">
    <property type="entry name" value="MetI-like"/>
</dbReference>
<dbReference type="GO" id="GO:0005886">
    <property type="term" value="C:plasma membrane"/>
    <property type="evidence" value="ECO:0007669"/>
    <property type="project" value="UniProtKB-SubCell"/>
</dbReference>
<reference evidence="9 10" key="1">
    <citation type="submission" date="2016-10" db="EMBL/GenBank/DDBJ databases">
        <authorList>
            <person name="de Groot N.N."/>
        </authorList>
    </citation>
    <scope>NUCLEOTIDE SEQUENCE [LARGE SCALE GENOMIC DNA]</scope>
    <source>
        <strain evidence="9 10">DSM 44892</strain>
    </source>
</reference>
<sequence>MTQVHTGAPAVSSPSAAALPPSPSSATREGSTPADPGPARLSRLAGSSRLRRLAGAVGYPILSIAGALVVWSAVSYLVLSPERRFLLPPPGQVLSQSLLDWQHLGPMLAALAVTAQVAFVGFAVAVVVGVGTGVLMCQARWIERIVYPYAVVVQVIPILAIVPLIGLWFGYGMTARTLVCVLIAAFPIITNTHFGIRSVDRGLHELFTLGRASRWDRLVKLELRAALPSIMTGIRTASGLVVVGAIIGDMFFAKGQPGIGTLLDVYRSRLQSEDLIAAIVLASLFGVLVFSLFGVIQKWLVGGWHQSQNSPNL</sequence>
<dbReference type="PANTHER" id="PTHR30151:SF41">
    <property type="entry name" value="ABC TRANSPORTER PERMEASE PROTEIN"/>
    <property type="match status" value="1"/>
</dbReference>
<keyword evidence="6 7" id="KW-0472">Membrane</keyword>
<feature type="region of interest" description="Disordered" evidence="8">
    <location>
        <begin position="1"/>
        <end position="40"/>
    </location>
</feature>
<evidence type="ECO:0000313" key="10">
    <source>
        <dbReference type="Proteomes" id="UP000183263"/>
    </source>
</evidence>
<accession>A0A1G8L5P8</accession>
<proteinExistence type="inferred from homology"/>
<dbReference type="PANTHER" id="PTHR30151">
    <property type="entry name" value="ALKANE SULFONATE ABC TRANSPORTER-RELATED, MEMBRANE SUBUNIT"/>
    <property type="match status" value="1"/>
</dbReference>
<evidence type="ECO:0000256" key="1">
    <source>
        <dbReference type="ARBA" id="ARBA00004651"/>
    </source>
</evidence>
<feature type="transmembrane region" description="Helical" evidence="7">
    <location>
        <begin position="147"/>
        <end position="169"/>
    </location>
</feature>
<dbReference type="GO" id="GO:0055085">
    <property type="term" value="P:transmembrane transport"/>
    <property type="evidence" value="ECO:0007669"/>
    <property type="project" value="InterPro"/>
</dbReference>
<protein>
    <submittedName>
        <fullName evidence="9">NitT/TauT family transport system permease protein</fullName>
    </submittedName>
</protein>
<evidence type="ECO:0000256" key="2">
    <source>
        <dbReference type="ARBA" id="ARBA00022448"/>
    </source>
</evidence>
<feature type="transmembrane region" description="Helical" evidence="7">
    <location>
        <begin position="53"/>
        <end position="79"/>
    </location>
</feature>
<keyword evidence="5 7" id="KW-1133">Transmembrane helix</keyword>
<evidence type="ECO:0000313" key="9">
    <source>
        <dbReference type="EMBL" id="SDI51006.1"/>
    </source>
</evidence>
<evidence type="ECO:0000256" key="6">
    <source>
        <dbReference type="ARBA" id="ARBA00023136"/>
    </source>
</evidence>
<dbReference type="PROSITE" id="PS50928">
    <property type="entry name" value="ABC_TM1"/>
    <property type="match status" value="1"/>
</dbReference>
<dbReference type="CDD" id="cd06261">
    <property type="entry name" value="TM_PBP2"/>
    <property type="match status" value="1"/>
</dbReference>
<gene>
    <name evidence="9" type="ORF">SAMN05444695_10872</name>
</gene>
<dbReference type="Pfam" id="PF00528">
    <property type="entry name" value="BPD_transp_1"/>
    <property type="match status" value="1"/>
</dbReference>
<dbReference type="RefSeq" id="WP_072738528.1">
    <property type="nucleotide sequence ID" value="NZ_CP048813.1"/>
</dbReference>
<dbReference type="EMBL" id="FNDN01000008">
    <property type="protein sequence ID" value="SDI51006.1"/>
    <property type="molecule type" value="Genomic_DNA"/>
</dbReference>
<dbReference type="Proteomes" id="UP000183263">
    <property type="component" value="Unassembled WGS sequence"/>
</dbReference>